<evidence type="ECO:0000313" key="5">
    <source>
        <dbReference type="Proteomes" id="UP000887577"/>
    </source>
</evidence>
<dbReference type="SUPFAM" id="SSF52507">
    <property type="entry name" value="Homo-oligomeric flavin-containing Cys decarboxylases, HFCD"/>
    <property type="match status" value="1"/>
</dbReference>
<feature type="domain" description="Flavoprotein" evidence="4">
    <location>
        <begin position="224"/>
        <end position="377"/>
    </location>
</feature>
<proteinExistence type="inferred from homology"/>
<dbReference type="Pfam" id="PF02441">
    <property type="entry name" value="Flavoprotein"/>
    <property type="match status" value="1"/>
</dbReference>
<dbReference type="Gene3D" id="3.40.50.1950">
    <property type="entry name" value="Flavin prenyltransferase-like"/>
    <property type="match status" value="1"/>
</dbReference>
<dbReference type="GO" id="GO:0010181">
    <property type="term" value="F:FMN binding"/>
    <property type="evidence" value="ECO:0007669"/>
    <property type="project" value="TreeGrafter"/>
</dbReference>
<protein>
    <submittedName>
        <fullName evidence="6">Flavoprotein domain-containing protein</fullName>
    </submittedName>
</protein>
<feature type="compositionally biased region" description="Basic and acidic residues" evidence="3">
    <location>
        <begin position="178"/>
        <end position="192"/>
    </location>
</feature>
<dbReference type="GO" id="GO:0071513">
    <property type="term" value="C:phosphopantothenoylcysteine decarboxylase complex"/>
    <property type="evidence" value="ECO:0007669"/>
    <property type="project" value="TreeGrafter"/>
</dbReference>
<evidence type="ECO:0000256" key="3">
    <source>
        <dbReference type="SAM" id="MobiDB-lite"/>
    </source>
</evidence>
<sequence length="412" mass="47010">MQSWHKSSVVNKNFESSSYYDDVVEEDVKKRWNKDYSCSSTNNSTLSLHIAAYENSEALEEKKNLKKQGEPGWLIKTCNIGSTTIIQNPFEFPRQQSEDKSNHPEIMQFKASQKLLNPNLSLTTIDNTHNIQKNVTETAVTKEISDIQQEGDNQHFPQRTTNMHLNPFQELSNFNSETTHEPPSKKLKEHETMENEATCSIIPILNRQAYTSQHVLRKSFDQFHLLIGVAGSVATIKIAELVEEFHKKNPENLVIKVIATKSSLHFFDPTQLPVDVYVDEDEWGMWKNRGDPVLHIELRKWADAILIAPMDANTLAKVANGLSDNLLTSVLRAWDFSKYAFFAPAMNTCMWEHPLTGQHLKTLKELLLFKEIPPMEKELMCGDKGYGAMAALPMIVSIVNAEIRNKFAVYTR</sequence>
<dbReference type="AlphaFoldDB" id="A0A914Z175"/>
<evidence type="ECO:0000313" key="6">
    <source>
        <dbReference type="WBParaSite" id="PSU_v2.g5876.t1"/>
    </source>
</evidence>
<evidence type="ECO:0000256" key="2">
    <source>
        <dbReference type="ARBA" id="ARBA00038350"/>
    </source>
</evidence>
<dbReference type="Proteomes" id="UP000887577">
    <property type="component" value="Unplaced"/>
</dbReference>
<dbReference type="GO" id="GO:0015937">
    <property type="term" value="P:coenzyme A biosynthetic process"/>
    <property type="evidence" value="ECO:0007669"/>
    <property type="project" value="UniProtKB-KW"/>
</dbReference>
<keyword evidence="1" id="KW-0173">Coenzyme A biosynthesis</keyword>
<dbReference type="InterPro" id="IPR003382">
    <property type="entry name" value="Flavoprotein"/>
</dbReference>
<dbReference type="WBParaSite" id="PSU_v2.g5876.t1">
    <property type="protein sequence ID" value="PSU_v2.g5876.t1"/>
    <property type="gene ID" value="PSU_v2.g5876"/>
</dbReference>
<name>A0A914Z175_9BILA</name>
<reference evidence="6" key="1">
    <citation type="submission" date="2022-11" db="UniProtKB">
        <authorList>
            <consortium name="WormBaseParasite"/>
        </authorList>
    </citation>
    <scope>IDENTIFICATION</scope>
</reference>
<dbReference type="PANTHER" id="PTHR14359">
    <property type="entry name" value="HOMO-OLIGOMERIC FLAVIN CONTAINING CYS DECARBOXYLASE FAMILY"/>
    <property type="match status" value="1"/>
</dbReference>
<organism evidence="5 6">
    <name type="scientific">Panagrolaimus superbus</name>
    <dbReference type="NCBI Taxonomy" id="310955"/>
    <lineage>
        <taxon>Eukaryota</taxon>
        <taxon>Metazoa</taxon>
        <taxon>Ecdysozoa</taxon>
        <taxon>Nematoda</taxon>
        <taxon>Chromadorea</taxon>
        <taxon>Rhabditida</taxon>
        <taxon>Tylenchina</taxon>
        <taxon>Panagrolaimomorpha</taxon>
        <taxon>Panagrolaimoidea</taxon>
        <taxon>Panagrolaimidae</taxon>
        <taxon>Panagrolaimus</taxon>
    </lineage>
</organism>
<evidence type="ECO:0000256" key="1">
    <source>
        <dbReference type="ARBA" id="ARBA00022993"/>
    </source>
</evidence>
<dbReference type="GO" id="GO:0004633">
    <property type="term" value="F:phosphopantothenoylcysteine decarboxylase activity"/>
    <property type="evidence" value="ECO:0007669"/>
    <property type="project" value="TreeGrafter"/>
</dbReference>
<accession>A0A914Z175</accession>
<feature type="region of interest" description="Disordered" evidence="3">
    <location>
        <begin position="173"/>
        <end position="192"/>
    </location>
</feature>
<comment type="similarity">
    <text evidence="2">Belongs to the HFCD (homooligomeric flavin containing Cys decarboxylase) superfamily.</text>
</comment>
<keyword evidence="5" id="KW-1185">Reference proteome</keyword>
<evidence type="ECO:0000259" key="4">
    <source>
        <dbReference type="Pfam" id="PF02441"/>
    </source>
</evidence>
<dbReference type="InterPro" id="IPR036551">
    <property type="entry name" value="Flavin_trans-like"/>
</dbReference>
<dbReference type="PANTHER" id="PTHR14359:SF6">
    <property type="entry name" value="PHOSPHOPANTOTHENOYLCYSTEINE DECARBOXYLASE"/>
    <property type="match status" value="1"/>
</dbReference>